<evidence type="ECO:0000256" key="1">
    <source>
        <dbReference type="SAM" id="Phobius"/>
    </source>
</evidence>
<keyword evidence="1" id="KW-0472">Membrane</keyword>
<sequence length="38" mass="4382">MPLTDIPAIKTGKITSFIIGISIIIFIYFFTEFKEEED</sequence>
<proteinExistence type="predicted"/>
<evidence type="ECO:0000313" key="3">
    <source>
        <dbReference type="Proteomes" id="UP001230005"/>
    </source>
</evidence>
<keyword evidence="1" id="KW-0812">Transmembrane</keyword>
<keyword evidence="1" id="KW-1133">Transmembrane helix</keyword>
<comment type="caution">
    <text evidence="2">The sequence shown here is derived from an EMBL/GenBank/DDBJ whole genome shotgun (WGS) entry which is preliminary data.</text>
</comment>
<dbReference type="EMBL" id="JAUSUG010000010">
    <property type="protein sequence ID" value="MDQ0255307.1"/>
    <property type="molecule type" value="Genomic_DNA"/>
</dbReference>
<reference evidence="2 3" key="1">
    <citation type="submission" date="2023-07" db="EMBL/GenBank/DDBJ databases">
        <title>Genomic Encyclopedia of Type Strains, Phase IV (KMG-IV): sequencing the most valuable type-strain genomes for metagenomic binning, comparative biology and taxonomic classification.</title>
        <authorList>
            <person name="Goeker M."/>
        </authorList>
    </citation>
    <scope>NUCLEOTIDE SEQUENCE [LARGE SCALE GENOMIC DNA]</scope>
    <source>
        <strain evidence="2 3">DSM 9768</strain>
    </source>
</reference>
<accession>A0ABT9ZVP8</accession>
<gene>
    <name evidence="2" type="ORF">J2S74_002689</name>
</gene>
<keyword evidence="3" id="KW-1185">Reference proteome</keyword>
<feature type="transmembrane region" description="Helical" evidence="1">
    <location>
        <begin position="12"/>
        <end position="31"/>
    </location>
</feature>
<organism evidence="2 3">
    <name type="scientific">Evansella vedderi</name>
    <dbReference type="NCBI Taxonomy" id="38282"/>
    <lineage>
        <taxon>Bacteria</taxon>
        <taxon>Bacillati</taxon>
        <taxon>Bacillota</taxon>
        <taxon>Bacilli</taxon>
        <taxon>Bacillales</taxon>
        <taxon>Bacillaceae</taxon>
        <taxon>Evansella</taxon>
    </lineage>
</organism>
<dbReference type="Proteomes" id="UP001230005">
    <property type="component" value="Unassembled WGS sequence"/>
</dbReference>
<evidence type="ECO:0000313" key="2">
    <source>
        <dbReference type="EMBL" id="MDQ0255307.1"/>
    </source>
</evidence>
<protein>
    <submittedName>
        <fullName evidence="2">Uncharacterized protein</fullName>
    </submittedName>
</protein>
<name>A0ABT9ZVP8_9BACI</name>